<evidence type="ECO:0000313" key="2">
    <source>
        <dbReference type="Proteomes" id="UP000287188"/>
    </source>
</evidence>
<protein>
    <submittedName>
        <fullName evidence="1">Aldose 1-epimerase</fullName>
    </submittedName>
</protein>
<dbReference type="Pfam" id="PF01263">
    <property type="entry name" value="Aldose_epim"/>
    <property type="match status" value="1"/>
</dbReference>
<dbReference type="CDD" id="cd01081">
    <property type="entry name" value="Aldose_epim"/>
    <property type="match status" value="1"/>
</dbReference>
<dbReference type="Proteomes" id="UP000287188">
    <property type="component" value="Unassembled WGS sequence"/>
</dbReference>
<dbReference type="SUPFAM" id="SSF74650">
    <property type="entry name" value="Galactose mutarotase-like"/>
    <property type="match status" value="1"/>
</dbReference>
<gene>
    <name evidence="1" type="primary">galM</name>
    <name evidence="1" type="ORF">KDK_20950</name>
</gene>
<dbReference type="InterPro" id="IPR011013">
    <property type="entry name" value="Gal_mutarotase_sf_dom"/>
</dbReference>
<dbReference type="RefSeq" id="WP_126549852.1">
    <property type="nucleotide sequence ID" value="NZ_BIFS01000001.1"/>
</dbReference>
<sequence length="345" mass="39430">MTTEHRQGAFSAEISQDAELASTILSLSYEDPQNPARNMSISIAPDLGSNLYRFRVGEHEVIYCERELLKQKSFTGDFVLWPLPNRVRNRRYSFQGQEYSLEEVKRPQGNYVLIHGLVFDRQWHYEQPVVQQDAVSVTTYVDINKESDHWYESYPFDSRLSLTYTLTSEGVQITYQVQNKGNKVLPFGFALHPYFSLLSGKQDTYVSVPAATVMEADEELLPTGRLLDVGTTMYAMFDVRQPVAVGNLKLDHVYMDLQPGTPAVIDYRQQGLQIRISASDDFTHAVIFTATEKDNFFCLEHQTCATDAINLHNQGEERQRMAHLLELQPGSSFKGELNYQVAFTR</sequence>
<dbReference type="AlphaFoldDB" id="A0A402AGT0"/>
<dbReference type="OrthoDB" id="9795355at2"/>
<organism evidence="1 2">
    <name type="scientific">Dictyobacter kobayashii</name>
    <dbReference type="NCBI Taxonomy" id="2014872"/>
    <lineage>
        <taxon>Bacteria</taxon>
        <taxon>Bacillati</taxon>
        <taxon>Chloroflexota</taxon>
        <taxon>Ktedonobacteria</taxon>
        <taxon>Ktedonobacterales</taxon>
        <taxon>Dictyobacteraceae</taxon>
        <taxon>Dictyobacter</taxon>
    </lineage>
</organism>
<dbReference type="PANTHER" id="PTHR10091:SF0">
    <property type="entry name" value="GALACTOSE MUTAROTASE"/>
    <property type="match status" value="1"/>
</dbReference>
<dbReference type="GO" id="GO:0030246">
    <property type="term" value="F:carbohydrate binding"/>
    <property type="evidence" value="ECO:0007669"/>
    <property type="project" value="InterPro"/>
</dbReference>
<accession>A0A402AGT0</accession>
<comment type="caution">
    <text evidence="1">The sequence shown here is derived from an EMBL/GenBank/DDBJ whole genome shotgun (WGS) entry which is preliminary data.</text>
</comment>
<dbReference type="GO" id="GO:0006006">
    <property type="term" value="P:glucose metabolic process"/>
    <property type="evidence" value="ECO:0007669"/>
    <property type="project" value="TreeGrafter"/>
</dbReference>
<dbReference type="EMBL" id="BIFS01000001">
    <property type="protein sequence ID" value="GCE18295.1"/>
    <property type="molecule type" value="Genomic_DNA"/>
</dbReference>
<dbReference type="Gene3D" id="2.70.98.10">
    <property type="match status" value="1"/>
</dbReference>
<dbReference type="GO" id="GO:0004034">
    <property type="term" value="F:aldose 1-epimerase activity"/>
    <property type="evidence" value="ECO:0007669"/>
    <property type="project" value="TreeGrafter"/>
</dbReference>
<name>A0A402AGT0_9CHLR</name>
<dbReference type="GO" id="GO:0033499">
    <property type="term" value="P:galactose catabolic process via UDP-galactose, Leloir pathway"/>
    <property type="evidence" value="ECO:0007669"/>
    <property type="project" value="TreeGrafter"/>
</dbReference>
<dbReference type="PANTHER" id="PTHR10091">
    <property type="entry name" value="ALDOSE-1-EPIMERASE"/>
    <property type="match status" value="1"/>
</dbReference>
<proteinExistence type="predicted"/>
<dbReference type="InterPro" id="IPR008183">
    <property type="entry name" value="Aldose_1/G6P_1-epimerase"/>
</dbReference>
<evidence type="ECO:0000313" key="1">
    <source>
        <dbReference type="EMBL" id="GCE18295.1"/>
    </source>
</evidence>
<dbReference type="InterPro" id="IPR014718">
    <property type="entry name" value="GH-type_carb-bd"/>
</dbReference>
<reference evidence="2" key="1">
    <citation type="submission" date="2018-12" db="EMBL/GenBank/DDBJ databases">
        <title>Tengunoibacter tsumagoiensis gen. nov., sp. nov., Dictyobacter kobayashii sp. nov., D. alpinus sp. nov., and D. joshuensis sp. nov. and description of Dictyobacteraceae fam. nov. within the order Ktedonobacterales isolated from Tengu-no-mugimeshi.</title>
        <authorList>
            <person name="Wang C.M."/>
            <person name="Zheng Y."/>
            <person name="Sakai Y."/>
            <person name="Toyoda A."/>
            <person name="Minakuchi Y."/>
            <person name="Abe K."/>
            <person name="Yokota A."/>
            <person name="Yabe S."/>
        </authorList>
    </citation>
    <scope>NUCLEOTIDE SEQUENCE [LARGE SCALE GENOMIC DNA]</scope>
    <source>
        <strain evidence="2">Uno11</strain>
    </source>
</reference>
<keyword evidence="2" id="KW-1185">Reference proteome</keyword>